<dbReference type="PANTHER" id="PTHR30349">
    <property type="entry name" value="PHAGE INTEGRASE-RELATED"/>
    <property type="match status" value="1"/>
</dbReference>
<keyword evidence="3" id="KW-0233">DNA recombination</keyword>
<dbReference type="InterPro" id="IPR050090">
    <property type="entry name" value="Tyrosine_recombinase_XerCD"/>
</dbReference>
<keyword evidence="2" id="KW-0238">DNA-binding</keyword>
<gene>
    <name evidence="5" type="ORF">FW778_08520</name>
</gene>
<comment type="similarity">
    <text evidence="1">Belongs to the 'phage' integrase family.</text>
</comment>
<dbReference type="PROSITE" id="PS51898">
    <property type="entry name" value="TYR_RECOMBINASE"/>
    <property type="match status" value="1"/>
</dbReference>
<dbReference type="Gene3D" id="1.10.150.130">
    <property type="match status" value="1"/>
</dbReference>
<comment type="caution">
    <text evidence="5">The sequence shown here is derived from an EMBL/GenBank/DDBJ whole genome shotgun (WGS) entry which is preliminary data.</text>
</comment>
<dbReference type="InterPro" id="IPR025269">
    <property type="entry name" value="SAM-like_dom"/>
</dbReference>
<proteinExistence type="inferred from homology"/>
<dbReference type="EMBL" id="VYQF01000001">
    <property type="protein sequence ID" value="KAA9042045.1"/>
    <property type="molecule type" value="Genomic_DNA"/>
</dbReference>
<evidence type="ECO:0000256" key="2">
    <source>
        <dbReference type="ARBA" id="ARBA00023125"/>
    </source>
</evidence>
<dbReference type="GO" id="GO:0006310">
    <property type="term" value="P:DNA recombination"/>
    <property type="evidence" value="ECO:0007669"/>
    <property type="project" value="UniProtKB-KW"/>
</dbReference>
<dbReference type="InterPro" id="IPR013762">
    <property type="entry name" value="Integrase-like_cat_sf"/>
</dbReference>
<dbReference type="GO" id="GO:0003677">
    <property type="term" value="F:DNA binding"/>
    <property type="evidence" value="ECO:0007669"/>
    <property type="project" value="UniProtKB-KW"/>
</dbReference>
<evidence type="ECO:0000259" key="4">
    <source>
        <dbReference type="PROSITE" id="PS51898"/>
    </source>
</evidence>
<dbReference type="Pfam" id="PF13102">
    <property type="entry name" value="Phage_int_SAM_5"/>
    <property type="match status" value="1"/>
</dbReference>
<dbReference type="Gene3D" id="1.10.443.10">
    <property type="entry name" value="Intergrase catalytic core"/>
    <property type="match status" value="1"/>
</dbReference>
<reference evidence="5 6" key="1">
    <citation type="submission" date="2019-09" db="EMBL/GenBank/DDBJ databases">
        <title>Draft genome sequence of Ginsengibacter sp. BR5-29.</title>
        <authorList>
            <person name="Im W.-T."/>
        </authorList>
    </citation>
    <scope>NUCLEOTIDE SEQUENCE [LARGE SCALE GENOMIC DNA]</scope>
    <source>
        <strain evidence="5 6">BR5-29</strain>
    </source>
</reference>
<evidence type="ECO:0000313" key="5">
    <source>
        <dbReference type="EMBL" id="KAA9042045.1"/>
    </source>
</evidence>
<feature type="domain" description="Tyr recombinase" evidence="4">
    <location>
        <begin position="228"/>
        <end position="413"/>
    </location>
</feature>
<dbReference type="AlphaFoldDB" id="A0A5J5ILU5"/>
<evidence type="ECO:0000256" key="1">
    <source>
        <dbReference type="ARBA" id="ARBA00008857"/>
    </source>
</evidence>
<dbReference type="Pfam" id="PF17293">
    <property type="entry name" value="Arm-DNA-bind_5"/>
    <property type="match status" value="1"/>
</dbReference>
<protein>
    <submittedName>
        <fullName evidence="5">Site-specific integrase</fullName>
    </submittedName>
</protein>
<dbReference type="InterPro" id="IPR010998">
    <property type="entry name" value="Integrase_recombinase_N"/>
</dbReference>
<name>A0A5J5ILU5_9BACT</name>
<dbReference type="InterPro" id="IPR011010">
    <property type="entry name" value="DNA_brk_join_enz"/>
</dbReference>
<dbReference type="SUPFAM" id="SSF56349">
    <property type="entry name" value="DNA breaking-rejoining enzymes"/>
    <property type="match status" value="1"/>
</dbReference>
<accession>A0A5J5ILU5</accession>
<organism evidence="5 6">
    <name type="scientific">Ginsengibacter hankyongi</name>
    <dbReference type="NCBI Taxonomy" id="2607284"/>
    <lineage>
        <taxon>Bacteria</taxon>
        <taxon>Pseudomonadati</taxon>
        <taxon>Bacteroidota</taxon>
        <taxon>Chitinophagia</taxon>
        <taxon>Chitinophagales</taxon>
        <taxon>Chitinophagaceae</taxon>
        <taxon>Ginsengibacter</taxon>
    </lineage>
</organism>
<evidence type="ECO:0000256" key="3">
    <source>
        <dbReference type="ARBA" id="ARBA00023172"/>
    </source>
</evidence>
<dbReference type="CDD" id="cd01185">
    <property type="entry name" value="INTN1_C_like"/>
    <property type="match status" value="1"/>
</dbReference>
<dbReference type="Proteomes" id="UP000326903">
    <property type="component" value="Unassembled WGS sequence"/>
</dbReference>
<dbReference type="RefSeq" id="WP_150414174.1">
    <property type="nucleotide sequence ID" value="NZ_VYQF01000001.1"/>
</dbReference>
<dbReference type="InterPro" id="IPR035386">
    <property type="entry name" value="Arm-DNA-bind_5"/>
</dbReference>
<dbReference type="Pfam" id="PF00589">
    <property type="entry name" value="Phage_integrase"/>
    <property type="match status" value="1"/>
</dbReference>
<keyword evidence="6" id="KW-1185">Reference proteome</keyword>
<dbReference type="PANTHER" id="PTHR30349:SF64">
    <property type="entry name" value="PROPHAGE INTEGRASE INTD-RELATED"/>
    <property type="match status" value="1"/>
</dbReference>
<dbReference type="GO" id="GO:0015074">
    <property type="term" value="P:DNA integration"/>
    <property type="evidence" value="ECO:0007669"/>
    <property type="project" value="InterPro"/>
</dbReference>
<dbReference type="InterPro" id="IPR002104">
    <property type="entry name" value="Integrase_catalytic"/>
</dbReference>
<evidence type="ECO:0000313" key="6">
    <source>
        <dbReference type="Proteomes" id="UP000326903"/>
    </source>
</evidence>
<sequence length="428" mass="50542">MPRHPEVHFRLKAKNKKGDCAIYLQFIYNRNRLFFSFGQSVNFDDWNFNKERIKKKDKTTLEGKFFLNDLLERLQNLCLTSYHESMKDGIPNPAYIKTRLKNLINQNRTEADPEKSDFFLLADRFIRGEIKNRGKDKSISSLQNYHAVTKHLKNFQKATKYSITFENINLDFFYKYTTYLKDTLGLSPNTIAKDISIIKVFMGEAVDLRYTTNNEFRHKKFSYSEIETDAVYVTEKELEILYKFDFSKTKRLENVRDLFVFGAWVGLRFSDFSNIMPENIIEIDSEYFIKIVTQKTKELVIIPCHPIVLDIFEKYKHNPNKLPNTISNQKFNDYIKDVFKAAGFNEKGRLANDINLELWQCVSSHTARRSFATNYYLQGFPVIDLMKITGHKTEKAFMKYIRISKLDAAKRLSSHMKKMWSEKMLRVA</sequence>